<proteinExistence type="predicted"/>
<name>B9SSC3_RICCO</name>
<feature type="compositionally biased region" description="Basic and acidic residues" evidence="1">
    <location>
        <begin position="40"/>
        <end position="63"/>
    </location>
</feature>
<dbReference type="EMBL" id="EQ974112">
    <property type="protein sequence ID" value="EEF33472.1"/>
    <property type="molecule type" value="Genomic_DNA"/>
</dbReference>
<feature type="compositionally biased region" description="Low complexity" evidence="1">
    <location>
        <begin position="9"/>
        <end position="22"/>
    </location>
</feature>
<dbReference type="eggNOG" id="ENOG502QVQH">
    <property type="taxonomic scope" value="Eukaryota"/>
</dbReference>
<dbReference type="InterPro" id="IPR009057">
    <property type="entry name" value="Homeodomain-like_sf"/>
</dbReference>
<organism evidence="2 3">
    <name type="scientific">Ricinus communis</name>
    <name type="common">Castor bean</name>
    <dbReference type="NCBI Taxonomy" id="3988"/>
    <lineage>
        <taxon>Eukaryota</taxon>
        <taxon>Viridiplantae</taxon>
        <taxon>Streptophyta</taxon>
        <taxon>Embryophyta</taxon>
        <taxon>Tracheophyta</taxon>
        <taxon>Spermatophyta</taxon>
        <taxon>Magnoliopsida</taxon>
        <taxon>eudicotyledons</taxon>
        <taxon>Gunneridae</taxon>
        <taxon>Pentapetalae</taxon>
        <taxon>rosids</taxon>
        <taxon>fabids</taxon>
        <taxon>Malpighiales</taxon>
        <taxon>Euphorbiaceae</taxon>
        <taxon>Acalyphoideae</taxon>
        <taxon>Acalypheae</taxon>
        <taxon>Ricinus</taxon>
    </lineage>
</organism>
<accession>B9SSC3</accession>
<sequence>MPRRINSIKLTTSSTTQHKLTTPLRRSQRLLDQNPQGLHTESRKPTKSYTRKDSERKSDEKSSIHGIPVLKYRRSPRLSNRVEKNSSIRRSTRLSLLQNSYPLVKKSDNEPKKIQDSSFNKLSDRVEENSSIRRSLRLSLLENRNEVVKKSNNKLKKVQNSSLNKFTDDGSKKRPNSRGLLNKTDRQVSVDSCNKIAQRSERKNFPVVIGIKAVKRRDLCEKKQEIRVTKKRKRGEDCGSNASVEGWTKEQEMALHRAYLVAKPTPNFWKQVSKLVPGKSAQDCFDRVHYDHITPPQPLPRSRVKRPNSSPLGYFSLSAGKLLSPSGLKVKRLTGNKQKSHIAQKTVRQLLQKHNCVDRNCEADLFSILEPNVTFKPDSELNDIVSTPKQLQEKQGFVQKCHEWSSSGQKKPLSRFRSLCRMDLVSPPVLKQVKNMALHEKYIDQLHCREEKRKKACARAAKENGQINIQKIDVVRSAKNALVSEARDAINKLQHLQTNANDDSSDISDDGYVNIDGDVYDQL</sequence>
<dbReference type="OMA" id="CHEWSSS"/>
<feature type="region of interest" description="Disordered" evidence="1">
    <location>
        <begin position="1"/>
        <end position="69"/>
    </location>
</feature>
<dbReference type="Gene3D" id="1.10.10.60">
    <property type="entry name" value="Homeodomain-like"/>
    <property type="match status" value="1"/>
</dbReference>
<protein>
    <recommendedName>
        <fullName evidence="4">Myb-like domain-containing protein</fullName>
    </recommendedName>
</protein>
<feature type="region of interest" description="Disordered" evidence="1">
    <location>
        <begin position="99"/>
        <end position="128"/>
    </location>
</feature>
<keyword evidence="3" id="KW-1185">Reference proteome</keyword>
<dbReference type="InterPro" id="IPR001005">
    <property type="entry name" value="SANT/Myb"/>
</dbReference>
<evidence type="ECO:0008006" key="4">
    <source>
        <dbReference type="Google" id="ProtNLM"/>
    </source>
</evidence>
<gene>
    <name evidence="2" type="ORF">RCOM_0187400</name>
</gene>
<evidence type="ECO:0000313" key="2">
    <source>
        <dbReference type="EMBL" id="EEF33472.1"/>
    </source>
</evidence>
<evidence type="ECO:0000313" key="3">
    <source>
        <dbReference type="Proteomes" id="UP000008311"/>
    </source>
</evidence>
<dbReference type="AlphaFoldDB" id="B9SSC3"/>
<reference evidence="3" key="1">
    <citation type="journal article" date="2010" name="Nat. Biotechnol.">
        <title>Draft genome sequence of the oilseed species Ricinus communis.</title>
        <authorList>
            <person name="Chan A.P."/>
            <person name="Crabtree J."/>
            <person name="Zhao Q."/>
            <person name="Lorenzi H."/>
            <person name="Orvis J."/>
            <person name="Puiu D."/>
            <person name="Melake-Berhan A."/>
            <person name="Jones K.M."/>
            <person name="Redman J."/>
            <person name="Chen G."/>
            <person name="Cahoon E.B."/>
            <person name="Gedil M."/>
            <person name="Stanke M."/>
            <person name="Haas B.J."/>
            <person name="Wortman J.R."/>
            <person name="Fraser-Liggett C.M."/>
            <person name="Ravel J."/>
            <person name="Rabinowicz P.D."/>
        </authorList>
    </citation>
    <scope>NUCLEOTIDE SEQUENCE [LARGE SCALE GENOMIC DNA]</scope>
    <source>
        <strain evidence="3">cv. Hale</strain>
    </source>
</reference>
<feature type="compositionally biased region" description="Basic and acidic residues" evidence="1">
    <location>
        <begin position="105"/>
        <end position="115"/>
    </location>
</feature>
<dbReference type="PANTHER" id="PTHR14000:SF17">
    <property type="entry name" value="MYB-LIKE DOMAIN-CONTAINING PROTEIN"/>
    <property type="match status" value="1"/>
</dbReference>
<feature type="region of interest" description="Disordered" evidence="1">
    <location>
        <begin position="158"/>
        <end position="182"/>
    </location>
</feature>
<feature type="compositionally biased region" description="Polar residues" evidence="1">
    <location>
        <begin position="30"/>
        <end position="39"/>
    </location>
</feature>
<dbReference type="KEGG" id="rcu:8288707"/>
<dbReference type="Proteomes" id="UP000008311">
    <property type="component" value="Unassembled WGS sequence"/>
</dbReference>
<evidence type="ECO:0000256" key="1">
    <source>
        <dbReference type="SAM" id="MobiDB-lite"/>
    </source>
</evidence>
<dbReference type="STRING" id="3988.B9SSC3"/>
<dbReference type="InParanoid" id="B9SSC3"/>
<dbReference type="OrthoDB" id="552191at2759"/>
<dbReference type="CDD" id="cd00167">
    <property type="entry name" value="SANT"/>
    <property type="match status" value="1"/>
</dbReference>
<dbReference type="PANTHER" id="PTHR14000">
    <property type="entry name" value="FINGER CCCH DOMAIN PROTEIN, PUTATIVE (DUF3755)-RELATED"/>
    <property type="match status" value="1"/>
</dbReference>
<dbReference type="SUPFAM" id="SSF46689">
    <property type="entry name" value="Homeodomain-like"/>
    <property type="match status" value="1"/>
</dbReference>